<protein>
    <submittedName>
        <fullName evidence="1">Uncharacterized protein</fullName>
    </submittedName>
</protein>
<gene>
    <name evidence="1" type="ORF">RHMOL_Rhmol06G0060000</name>
</gene>
<keyword evidence="2" id="KW-1185">Reference proteome</keyword>
<proteinExistence type="predicted"/>
<dbReference type="Proteomes" id="UP001062846">
    <property type="component" value="Chromosome 6"/>
</dbReference>
<comment type="caution">
    <text evidence="1">The sequence shown here is derived from an EMBL/GenBank/DDBJ whole genome shotgun (WGS) entry which is preliminary data.</text>
</comment>
<reference evidence="1" key="1">
    <citation type="submission" date="2022-02" db="EMBL/GenBank/DDBJ databases">
        <title>Plant Genome Project.</title>
        <authorList>
            <person name="Zhang R.-G."/>
        </authorList>
    </citation>
    <scope>NUCLEOTIDE SEQUENCE</scope>
    <source>
        <strain evidence="1">AT1</strain>
    </source>
</reference>
<organism evidence="1 2">
    <name type="scientific">Rhododendron molle</name>
    <name type="common">Chinese azalea</name>
    <name type="synonym">Azalea mollis</name>
    <dbReference type="NCBI Taxonomy" id="49168"/>
    <lineage>
        <taxon>Eukaryota</taxon>
        <taxon>Viridiplantae</taxon>
        <taxon>Streptophyta</taxon>
        <taxon>Embryophyta</taxon>
        <taxon>Tracheophyta</taxon>
        <taxon>Spermatophyta</taxon>
        <taxon>Magnoliopsida</taxon>
        <taxon>eudicotyledons</taxon>
        <taxon>Gunneridae</taxon>
        <taxon>Pentapetalae</taxon>
        <taxon>asterids</taxon>
        <taxon>Ericales</taxon>
        <taxon>Ericaceae</taxon>
        <taxon>Ericoideae</taxon>
        <taxon>Rhodoreae</taxon>
        <taxon>Rhododendron</taxon>
    </lineage>
</organism>
<dbReference type="EMBL" id="CM046393">
    <property type="protein sequence ID" value="KAI8549886.1"/>
    <property type="molecule type" value="Genomic_DNA"/>
</dbReference>
<evidence type="ECO:0000313" key="1">
    <source>
        <dbReference type="EMBL" id="KAI8549886.1"/>
    </source>
</evidence>
<accession>A0ACC0NA56</accession>
<evidence type="ECO:0000313" key="2">
    <source>
        <dbReference type="Proteomes" id="UP001062846"/>
    </source>
</evidence>
<sequence>MRERVVVDGDLGACPLVVSLNAPRVVVDGDLGACPLVVSLNAPRVVVDGDLGACPLVVSLNAPPRLGREAVGWGLSLIRVDLLEGESWILNLLSLSFTNSLITVVILNVPSPCEETKSTNSIKIVWLQKTNKSRKSLNKGVFKA</sequence>
<name>A0ACC0NA56_RHOML</name>